<evidence type="ECO:0000313" key="7">
    <source>
        <dbReference type="EMBL" id="COW67834.1"/>
    </source>
</evidence>
<dbReference type="Proteomes" id="UP000038802">
    <property type="component" value="Unassembled WGS sequence"/>
</dbReference>
<dbReference type="Proteomes" id="UP000048289">
    <property type="component" value="Unassembled WGS sequence"/>
</dbReference>
<evidence type="ECO:0000313" key="2">
    <source>
        <dbReference type="EMBL" id="CFE46312.1"/>
    </source>
</evidence>
<dbReference type="EMBL" id="CSAE01000034">
    <property type="protein sequence ID" value="COV11588.1"/>
    <property type="molecule type" value="Genomic_DNA"/>
</dbReference>
<evidence type="ECO:0000313" key="1">
    <source>
        <dbReference type="EMBL" id="CFE44664.1"/>
    </source>
</evidence>
<dbReference type="Proteomes" id="UP000039217">
    <property type="component" value="Unassembled WGS sequence"/>
</dbReference>
<dbReference type="Proteomes" id="UP000050164">
    <property type="component" value="Unassembled WGS sequence"/>
</dbReference>
<evidence type="ECO:0000313" key="14">
    <source>
        <dbReference type="Proteomes" id="UP000048289"/>
    </source>
</evidence>
<dbReference type="EMBL" id="CQQC01000062">
    <property type="protein sequence ID" value="CNU24474.1"/>
    <property type="molecule type" value="Genomic_DNA"/>
</dbReference>
<evidence type="ECO:0000313" key="15">
    <source>
        <dbReference type="Proteomes" id="UP000048600"/>
    </source>
</evidence>
<protein>
    <submittedName>
        <fullName evidence="6">Uncharacterized protein</fullName>
    </submittedName>
</protein>
<dbReference type="Proteomes" id="UP000046680">
    <property type="component" value="Unassembled WGS sequence"/>
</dbReference>
<gene>
    <name evidence="3" type="ORF">ERS007657_03609</name>
    <name evidence="5" type="ORF">ERS007661_00343</name>
    <name evidence="1" type="ORF">ERS007681_03677</name>
    <name evidence="2" type="ORF">ERS007688_00098</name>
    <name evidence="6" type="ORF">ERS007703_00566</name>
    <name evidence="8" type="ORF">ERS007739_03519</name>
    <name evidence="7" type="ORF">ERS007741_02929</name>
    <name evidence="4" type="ORF">ERS027659_02499</name>
</gene>
<dbReference type="Proteomes" id="UP000039021">
    <property type="component" value="Unassembled WGS sequence"/>
</dbReference>
<evidence type="ECO:0000313" key="4">
    <source>
        <dbReference type="EMBL" id="CKR99982.1"/>
    </source>
</evidence>
<reference evidence="6" key="1">
    <citation type="submission" date="2015-03" db="EMBL/GenBank/DDBJ databases">
        <authorList>
            <person name="Murphy D."/>
        </authorList>
    </citation>
    <scope>NUCLEOTIDE SEQUENCE [LARGE SCALE GENOMIC DNA]</scope>
    <source>
        <strain evidence="6">K00500041</strain>
    </source>
</reference>
<evidence type="ECO:0000313" key="6">
    <source>
        <dbReference type="EMBL" id="COV11588.1"/>
    </source>
</evidence>
<dbReference type="EMBL" id="CHKL01000385">
    <property type="protein sequence ID" value="COW67834.1"/>
    <property type="molecule type" value="Genomic_DNA"/>
</dbReference>
<evidence type="ECO:0000313" key="12">
    <source>
        <dbReference type="Proteomes" id="UP000046680"/>
    </source>
</evidence>
<dbReference type="AlphaFoldDB" id="A0A0T7LLR2"/>
<reference evidence="8" key="3">
    <citation type="submission" date="2015-03" db="EMBL/GenBank/DDBJ databases">
        <authorList>
            <consortium name="Pathogen Informatics"/>
            <person name="Murphy D."/>
        </authorList>
    </citation>
    <scope>NUCLEOTIDE SEQUENCE</scope>
    <source>
        <strain evidence="8">N09902308</strain>
    </source>
</reference>
<dbReference type="EMBL" id="CGCX01001828">
    <property type="protein sequence ID" value="CFS02056.1"/>
    <property type="molecule type" value="Genomic_DNA"/>
</dbReference>
<evidence type="ECO:0000313" key="3">
    <source>
        <dbReference type="EMBL" id="CFS02056.1"/>
    </source>
</evidence>
<evidence type="ECO:0000313" key="10">
    <source>
        <dbReference type="Proteomes" id="UP000039021"/>
    </source>
</evidence>
<dbReference type="Proteomes" id="UP000046947">
    <property type="component" value="Unassembled WGS sequence"/>
</dbReference>
<evidence type="ECO:0000313" key="8">
    <source>
        <dbReference type="EMBL" id="COZ21854.1"/>
    </source>
</evidence>
<dbReference type="EMBL" id="CSBK01001848">
    <property type="protein sequence ID" value="COZ21854.1"/>
    <property type="molecule type" value="Genomic_DNA"/>
</dbReference>
<proteinExistence type="predicted"/>
<organism evidence="6 9">
    <name type="scientific">Mycobacterium tuberculosis</name>
    <dbReference type="NCBI Taxonomy" id="1773"/>
    <lineage>
        <taxon>Bacteria</taxon>
        <taxon>Bacillati</taxon>
        <taxon>Actinomycetota</taxon>
        <taxon>Actinomycetes</taxon>
        <taxon>Mycobacteriales</taxon>
        <taxon>Mycobacteriaceae</taxon>
        <taxon>Mycobacterium</taxon>
        <taxon>Mycobacterium tuberculosis complex</taxon>
    </lineage>
</organism>
<evidence type="ECO:0000313" key="9">
    <source>
        <dbReference type="Proteomes" id="UP000038802"/>
    </source>
</evidence>
<sequence length="119" mass="12569">MRLHYLGLSGHHEQARQLALEFSQFPGDPNQVTDLFTTGQQTVLIGVADARPIHDHHTIAATQLAAQLFEASLIVGRGVLDRPGQAGAFGALGAVGLQRVRQRGSQHVGGVDGVGSVDQ</sequence>
<evidence type="ECO:0000313" key="16">
    <source>
        <dbReference type="Proteomes" id="UP000050164"/>
    </source>
</evidence>
<evidence type="ECO:0000313" key="13">
    <source>
        <dbReference type="Proteomes" id="UP000046947"/>
    </source>
</evidence>
<dbReference type="Proteomes" id="UP000048600">
    <property type="component" value="Unassembled WGS sequence"/>
</dbReference>
<dbReference type="EMBL" id="CFOE01000678">
    <property type="protein sequence ID" value="CFE44664.1"/>
    <property type="molecule type" value="Genomic_DNA"/>
</dbReference>
<name>A0A0T7LLR2_MYCTX</name>
<dbReference type="EMBL" id="CFOH01000007">
    <property type="protein sequence ID" value="CFE46312.1"/>
    <property type="molecule type" value="Genomic_DNA"/>
</dbReference>
<evidence type="ECO:0000313" key="5">
    <source>
        <dbReference type="EMBL" id="CNU24474.1"/>
    </source>
</evidence>
<reference evidence="9 10" key="2">
    <citation type="submission" date="2015-03" db="EMBL/GenBank/DDBJ databases">
        <authorList>
            <consortium name="Pathogen Informatics"/>
        </authorList>
    </citation>
    <scope>NUCLEOTIDE SEQUENCE [LARGE SCALE GENOMIC DNA]</scope>
    <source>
        <strain evidence="4 16">Bir 185</strain>
        <strain evidence="3 12">C09601061</strain>
        <strain evidence="5 11">D00501624</strain>
        <strain evidence="1 14">G09901357</strain>
        <strain evidence="2 13">H09601792</strain>
        <strain evidence="9">K00500041</strain>
        <strain evidence="10">N09902308</strain>
        <strain evidence="7 15">P00601463</strain>
    </source>
</reference>
<dbReference type="EMBL" id="CNFT01000603">
    <property type="protein sequence ID" value="CKR99982.1"/>
    <property type="molecule type" value="Genomic_DNA"/>
</dbReference>
<accession>A0A0T7LLR2</accession>
<evidence type="ECO:0000313" key="11">
    <source>
        <dbReference type="Proteomes" id="UP000039217"/>
    </source>
</evidence>